<accession>A0A7R8UP23</accession>
<evidence type="ECO:0000259" key="1">
    <source>
        <dbReference type="Pfam" id="PF02036"/>
    </source>
</evidence>
<dbReference type="PANTHER" id="PTHR10094">
    <property type="entry name" value="STEROL CARRIER PROTEIN 2 SCP-2 FAMILY PROTEIN"/>
    <property type="match status" value="1"/>
</dbReference>
<dbReference type="Pfam" id="PF02036">
    <property type="entry name" value="SCP2"/>
    <property type="match status" value="1"/>
</dbReference>
<name>A0A7R8UP23_HERIL</name>
<proteinExistence type="predicted"/>
<dbReference type="InterPro" id="IPR036527">
    <property type="entry name" value="SCP2_sterol-bd_dom_sf"/>
</dbReference>
<evidence type="ECO:0000313" key="3">
    <source>
        <dbReference type="Proteomes" id="UP000594454"/>
    </source>
</evidence>
<sequence>MSLKSDAIVERIRVRLGKIDPANRQVLHTYKCKITSGGKVAKTWMLDLVNVKLYEGNDAAECTLECDDQAFADIADQKLQAKEALEKGLLKVEDNMELALKLMPFIATV</sequence>
<dbReference type="Gene3D" id="3.30.1050.10">
    <property type="entry name" value="SCP2 sterol-binding domain"/>
    <property type="match status" value="1"/>
</dbReference>
<dbReference type="GO" id="GO:0005829">
    <property type="term" value="C:cytosol"/>
    <property type="evidence" value="ECO:0007669"/>
    <property type="project" value="TreeGrafter"/>
</dbReference>
<keyword evidence="3" id="KW-1185">Reference proteome</keyword>
<dbReference type="InterPro" id="IPR003033">
    <property type="entry name" value="SCP2_sterol-bd_dom"/>
</dbReference>
<dbReference type="InParanoid" id="A0A7R8UP23"/>
<dbReference type="PANTHER" id="PTHR10094:SF32">
    <property type="entry name" value="EUCALYPTUS, ISOFORM B"/>
    <property type="match status" value="1"/>
</dbReference>
<gene>
    <name evidence="2" type="ORF">HERILL_LOCUS7282</name>
</gene>
<dbReference type="EMBL" id="LR899011">
    <property type="protein sequence ID" value="CAD7084387.1"/>
    <property type="molecule type" value="Genomic_DNA"/>
</dbReference>
<dbReference type="SUPFAM" id="SSF55718">
    <property type="entry name" value="SCP-like"/>
    <property type="match status" value="1"/>
</dbReference>
<dbReference type="Proteomes" id="UP000594454">
    <property type="component" value="Chromosome 3"/>
</dbReference>
<dbReference type="AlphaFoldDB" id="A0A7R8UP23"/>
<feature type="domain" description="SCP2" evidence="1">
    <location>
        <begin position="24"/>
        <end position="105"/>
    </location>
</feature>
<evidence type="ECO:0000313" key="2">
    <source>
        <dbReference type="EMBL" id="CAD7084387.1"/>
    </source>
</evidence>
<protein>
    <recommendedName>
        <fullName evidence="1">SCP2 domain-containing protein</fullName>
    </recommendedName>
</protein>
<organism evidence="2 3">
    <name type="scientific">Hermetia illucens</name>
    <name type="common">Black soldier fly</name>
    <dbReference type="NCBI Taxonomy" id="343691"/>
    <lineage>
        <taxon>Eukaryota</taxon>
        <taxon>Metazoa</taxon>
        <taxon>Ecdysozoa</taxon>
        <taxon>Arthropoda</taxon>
        <taxon>Hexapoda</taxon>
        <taxon>Insecta</taxon>
        <taxon>Pterygota</taxon>
        <taxon>Neoptera</taxon>
        <taxon>Endopterygota</taxon>
        <taxon>Diptera</taxon>
        <taxon>Brachycera</taxon>
        <taxon>Stratiomyomorpha</taxon>
        <taxon>Stratiomyidae</taxon>
        <taxon>Hermetiinae</taxon>
        <taxon>Hermetia</taxon>
    </lineage>
</organism>
<reference evidence="2 3" key="1">
    <citation type="submission" date="2020-11" db="EMBL/GenBank/DDBJ databases">
        <authorList>
            <person name="Wallbank WR R."/>
            <person name="Pardo Diaz C."/>
            <person name="Kozak K."/>
            <person name="Martin S."/>
            <person name="Jiggins C."/>
            <person name="Moest M."/>
            <person name="Warren A I."/>
            <person name="Generalovic N T."/>
            <person name="Byers J.R.P. K."/>
            <person name="Montejo-Kovacevich G."/>
            <person name="Yen C E."/>
        </authorList>
    </citation>
    <scope>NUCLEOTIDE SEQUENCE [LARGE SCALE GENOMIC DNA]</scope>
</reference>
<dbReference type="OrthoDB" id="10265837at2759"/>
<dbReference type="OMA" id="YKCKITS"/>